<proteinExistence type="predicted"/>
<dbReference type="Pfam" id="PF05485">
    <property type="entry name" value="THAP"/>
    <property type="match status" value="1"/>
</dbReference>
<reference evidence="8 9" key="1">
    <citation type="journal article" date="2016" name="Nat. Commun.">
        <title>Extremotolerant tardigrade genome and improved radiotolerance of human cultured cells by tardigrade-unique protein.</title>
        <authorList>
            <person name="Hashimoto T."/>
            <person name="Horikawa D.D."/>
            <person name="Saito Y."/>
            <person name="Kuwahara H."/>
            <person name="Kozuka-Hata H."/>
            <person name="Shin-I T."/>
            <person name="Minakuchi Y."/>
            <person name="Ohishi K."/>
            <person name="Motoyama A."/>
            <person name="Aizu T."/>
            <person name="Enomoto A."/>
            <person name="Kondo K."/>
            <person name="Tanaka S."/>
            <person name="Hara Y."/>
            <person name="Koshikawa S."/>
            <person name="Sagara H."/>
            <person name="Miura T."/>
            <person name="Yokobori S."/>
            <person name="Miyagawa K."/>
            <person name="Suzuki Y."/>
            <person name="Kubo T."/>
            <person name="Oyama M."/>
            <person name="Kohara Y."/>
            <person name="Fujiyama A."/>
            <person name="Arakawa K."/>
            <person name="Katayama T."/>
            <person name="Toyoda A."/>
            <person name="Kunieda T."/>
        </authorList>
    </citation>
    <scope>NUCLEOTIDE SEQUENCE [LARGE SCALE GENOMIC DNA]</scope>
    <source>
        <strain evidence="8 9">YOKOZUNA-1</strain>
    </source>
</reference>
<evidence type="ECO:0000256" key="2">
    <source>
        <dbReference type="ARBA" id="ARBA00022771"/>
    </source>
</evidence>
<dbReference type="SMART" id="SM00980">
    <property type="entry name" value="THAP"/>
    <property type="match status" value="1"/>
</dbReference>
<evidence type="ECO:0000256" key="1">
    <source>
        <dbReference type="ARBA" id="ARBA00022723"/>
    </source>
</evidence>
<organism evidence="8 9">
    <name type="scientific">Ramazzottius varieornatus</name>
    <name type="common">Water bear</name>
    <name type="synonym">Tardigrade</name>
    <dbReference type="NCBI Taxonomy" id="947166"/>
    <lineage>
        <taxon>Eukaryota</taxon>
        <taxon>Metazoa</taxon>
        <taxon>Ecdysozoa</taxon>
        <taxon>Tardigrada</taxon>
        <taxon>Eutardigrada</taxon>
        <taxon>Parachela</taxon>
        <taxon>Hypsibioidea</taxon>
        <taxon>Ramazzottiidae</taxon>
        <taxon>Ramazzottius</taxon>
    </lineage>
</organism>
<evidence type="ECO:0000313" key="9">
    <source>
        <dbReference type="Proteomes" id="UP000186922"/>
    </source>
</evidence>
<keyword evidence="5" id="KW-0175">Coiled coil</keyword>
<sequence>MFFEEAGNMSDIRPATIVFKFDGDSLLAGSGQRRSQPAKPAKASKATTNLTKCSVRECGVIQQPPSRIVMHSSLQHSDLTVAAWRNFFQMNKFTKFPKRVFICQYHFTEDCHTPKGQLRLNSIPTIRIPLALQAAEGPDEPPSPQSIPSHPVRDAPKGPSPSSPFPRKSSTDQWTGFHDLLNALAPYALKTPSSKWVILNFPHAKPANISFECLEENVSYKSVTFSGSLDATIMIRGNRYTKEETRVCQASELETLLATIDALEVLPCGCVPWGHVSDFEYDLPKVILPSEDWFTFSLIKRQYQILFQRVDDHGRSIKCLSFSLSLLPRLHVRNKRCLENDKDLQEPVKCTHDVEKLLEQVDKLRVCSQTNYLPPAKAETFRRSCQLVVLPSYNGKRWERTICPACHSAEYCRRRKEQRELKRKAVKALEREELAGLRKQLKKLEQNNDKLLSVSTDAVEQLLNQMKDVNPVMDPDSEEKEEEEVVLTV</sequence>
<evidence type="ECO:0000256" key="6">
    <source>
        <dbReference type="SAM" id="MobiDB-lite"/>
    </source>
</evidence>
<dbReference type="EMBL" id="BDGG01000017">
    <property type="protein sequence ID" value="GAV08207.1"/>
    <property type="molecule type" value="Genomic_DNA"/>
</dbReference>
<dbReference type="GO" id="GO:0008270">
    <property type="term" value="F:zinc ion binding"/>
    <property type="evidence" value="ECO:0007669"/>
    <property type="project" value="UniProtKB-KW"/>
</dbReference>
<dbReference type="Proteomes" id="UP000186922">
    <property type="component" value="Unassembled WGS sequence"/>
</dbReference>
<evidence type="ECO:0000256" key="5">
    <source>
        <dbReference type="SAM" id="Coils"/>
    </source>
</evidence>
<keyword evidence="9" id="KW-1185">Reference proteome</keyword>
<comment type="caution">
    <text evidence="8">The sequence shown here is derived from an EMBL/GenBank/DDBJ whole genome shotgun (WGS) entry which is preliminary data.</text>
</comment>
<dbReference type="InterPro" id="IPR006612">
    <property type="entry name" value="THAP_Znf"/>
</dbReference>
<dbReference type="AlphaFoldDB" id="A0A1D1W3Z9"/>
<feature type="compositionally biased region" description="Acidic residues" evidence="6">
    <location>
        <begin position="475"/>
        <end position="489"/>
    </location>
</feature>
<feature type="region of interest" description="Disordered" evidence="6">
    <location>
        <begin position="135"/>
        <end position="171"/>
    </location>
</feature>
<feature type="coiled-coil region" evidence="5">
    <location>
        <begin position="412"/>
        <end position="461"/>
    </location>
</feature>
<dbReference type="SUPFAM" id="SSF57716">
    <property type="entry name" value="Glucocorticoid receptor-like (DNA-binding domain)"/>
    <property type="match status" value="1"/>
</dbReference>
<name>A0A1D1W3Z9_RAMVA</name>
<evidence type="ECO:0000259" key="7">
    <source>
        <dbReference type="SMART" id="SM00980"/>
    </source>
</evidence>
<dbReference type="GO" id="GO:0003677">
    <property type="term" value="F:DNA binding"/>
    <property type="evidence" value="ECO:0007669"/>
    <property type="project" value="UniProtKB-KW"/>
</dbReference>
<feature type="region of interest" description="Disordered" evidence="6">
    <location>
        <begin position="469"/>
        <end position="489"/>
    </location>
</feature>
<evidence type="ECO:0000256" key="3">
    <source>
        <dbReference type="ARBA" id="ARBA00022833"/>
    </source>
</evidence>
<evidence type="ECO:0000256" key="4">
    <source>
        <dbReference type="ARBA" id="ARBA00023125"/>
    </source>
</evidence>
<keyword evidence="4" id="KW-0238">DNA-binding</keyword>
<keyword evidence="1" id="KW-0479">Metal-binding</keyword>
<evidence type="ECO:0000313" key="8">
    <source>
        <dbReference type="EMBL" id="GAV08207.1"/>
    </source>
</evidence>
<keyword evidence="2" id="KW-0863">Zinc-finger</keyword>
<gene>
    <name evidence="8" type="primary">RvY_17934</name>
    <name evidence="8" type="synonym">RvY_17934.1</name>
    <name evidence="8" type="ORF">RvY_17934-1</name>
</gene>
<keyword evidence="3" id="KW-0862">Zinc</keyword>
<feature type="domain" description="THAP-type" evidence="7">
    <location>
        <begin position="51"/>
        <end position="133"/>
    </location>
</feature>
<accession>A0A1D1W3Z9</accession>
<protein>
    <recommendedName>
        <fullName evidence="7">THAP-type domain-containing protein</fullName>
    </recommendedName>
</protein>